<feature type="transmembrane region" description="Helical" evidence="1">
    <location>
        <begin position="214"/>
        <end position="236"/>
    </location>
</feature>
<dbReference type="EMBL" id="RBWS01000014">
    <property type="protein sequence ID" value="RKO70081.1"/>
    <property type="molecule type" value="Genomic_DNA"/>
</dbReference>
<feature type="transmembrane region" description="Helical" evidence="1">
    <location>
        <begin position="46"/>
        <end position="65"/>
    </location>
</feature>
<evidence type="ECO:0000313" key="3">
    <source>
        <dbReference type="Proteomes" id="UP000282423"/>
    </source>
</evidence>
<feature type="transmembrane region" description="Helical" evidence="1">
    <location>
        <begin position="187"/>
        <end position="208"/>
    </location>
</feature>
<name>A0A420VUQ7_9SPHI</name>
<proteinExistence type="predicted"/>
<feature type="transmembrane region" description="Helical" evidence="1">
    <location>
        <begin position="12"/>
        <end position="34"/>
    </location>
</feature>
<evidence type="ECO:0000256" key="1">
    <source>
        <dbReference type="SAM" id="Phobius"/>
    </source>
</evidence>
<feature type="transmembrane region" description="Helical" evidence="1">
    <location>
        <begin position="248"/>
        <end position="264"/>
    </location>
</feature>
<evidence type="ECO:0000313" key="2">
    <source>
        <dbReference type="EMBL" id="RKO70081.1"/>
    </source>
</evidence>
<feature type="transmembrane region" description="Helical" evidence="1">
    <location>
        <begin position="308"/>
        <end position="325"/>
    </location>
</feature>
<accession>A0A420VUQ7</accession>
<keyword evidence="1" id="KW-0812">Transmembrane</keyword>
<keyword evidence="1" id="KW-0472">Membrane</keyword>
<protein>
    <submittedName>
        <fullName evidence="2">Uncharacterized protein</fullName>
    </submittedName>
</protein>
<keyword evidence="3" id="KW-1185">Reference proteome</keyword>
<gene>
    <name evidence="2" type="ORF">D7322_18025</name>
</gene>
<sequence length="415" mass="48463">MQTNDQILVYPIFYRIFFTLLLISIVGISLWTFLFSQYRLEYNGEISVFPLIIAVSSVFVCYKLFRYLLYIYRWKAILTAEGITIYDPWMGQLSFNWDTDVIILGNFNLELMEGRYGLLRAALDGQYTGYKISNWVVGQPAIVDSNLAFLRQKSFKNLKLSSKEFAATLESSQQHYSDFFETNRWNLAFLAYWFCRIVTIMLIAYIFILDIFYFNTAVVLFFCIAVTLQLVMVLQYWNRFPRGALKRLFLSAGISIIAFAYLMFDDVHLLDELFFVKWGAVLGLAMTLLIWVFIQLYRKFAANYLKGIFYSILFIFLSLYSIAFLKVGNMLNLGKVEGWEIGTVYNPQIIILPGMDPHKIVLDNPQWGSRNMMLPLVRSVSEARVEVKVFEGRLGIPWFYKNYAKDDVDNIRLIK</sequence>
<keyword evidence="1" id="KW-1133">Transmembrane helix</keyword>
<dbReference type="AlphaFoldDB" id="A0A420VUQ7"/>
<feature type="transmembrane region" description="Helical" evidence="1">
    <location>
        <begin position="276"/>
        <end position="296"/>
    </location>
</feature>
<comment type="caution">
    <text evidence="2">The sequence shown here is derived from an EMBL/GenBank/DDBJ whole genome shotgun (WGS) entry which is preliminary data.</text>
</comment>
<dbReference type="Proteomes" id="UP000282423">
    <property type="component" value="Unassembled WGS sequence"/>
</dbReference>
<reference evidence="2 3" key="1">
    <citation type="submission" date="2018-10" db="EMBL/GenBank/DDBJ databases">
        <title>Sphingobacterium sp. M05W1-28.</title>
        <authorList>
            <person name="Cai H."/>
        </authorList>
    </citation>
    <scope>NUCLEOTIDE SEQUENCE [LARGE SCALE GENOMIC DNA]</scope>
    <source>
        <strain evidence="2 3">M05W1-28</strain>
    </source>
</reference>
<organism evidence="2 3">
    <name type="scientific">Sphingobacterium puteale</name>
    <dbReference type="NCBI Taxonomy" id="2420510"/>
    <lineage>
        <taxon>Bacteria</taxon>
        <taxon>Pseudomonadati</taxon>
        <taxon>Bacteroidota</taxon>
        <taxon>Sphingobacteriia</taxon>
        <taxon>Sphingobacteriales</taxon>
        <taxon>Sphingobacteriaceae</taxon>
        <taxon>Sphingobacterium</taxon>
    </lineage>
</organism>